<feature type="domain" description="Carrier" evidence="6">
    <location>
        <begin position="1851"/>
        <end position="1927"/>
    </location>
</feature>
<dbReference type="GO" id="GO:0031177">
    <property type="term" value="F:phosphopantetheine binding"/>
    <property type="evidence" value="ECO:0007669"/>
    <property type="project" value="InterPro"/>
</dbReference>
<dbReference type="CDD" id="cd05918">
    <property type="entry name" value="A_NRPS_SidN3_like"/>
    <property type="match status" value="5"/>
</dbReference>
<dbReference type="InterPro" id="IPR009081">
    <property type="entry name" value="PP-bd_ACP"/>
</dbReference>
<dbReference type="GO" id="GO:0005737">
    <property type="term" value="C:cytoplasm"/>
    <property type="evidence" value="ECO:0007669"/>
    <property type="project" value="TreeGrafter"/>
</dbReference>
<keyword evidence="1" id="KW-0596">Phosphopantetheine</keyword>
<dbReference type="InterPro" id="IPR023213">
    <property type="entry name" value="CAT-like_dom_sf"/>
</dbReference>
<dbReference type="Gene3D" id="3.30.559.30">
    <property type="entry name" value="Nonribosomal peptide synthetase, condensation domain"/>
    <property type="match status" value="7"/>
</dbReference>
<evidence type="ECO:0000256" key="5">
    <source>
        <dbReference type="ARBA" id="ARBA00029454"/>
    </source>
</evidence>
<gene>
    <name evidence="7" type="ORF">PENVUL_c002G00953</name>
</gene>
<reference evidence="8" key="1">
    <citation type="journal article" date="2017" name="Nat. Microbiol.">
        <title>Global analysis of biosynthetic gene clusters reveals vast potential of secondary metabolite production in Penicillium species.</title>
        <authorList>
            <person name="Nielsen J.C."/>
            <person name="Grijseels S."/>
            <person name="Prigent S."/>
            <person name="Ji B."/>
            <person name="Dainat J."/>
            <person name="Nielsen K.F."/>
            <person name="Frisvad J.C."/>
            <person name="Workman M."/>
            <person name="Nielsen J."/>
        </authorList>
    </citation>
    <scope>NUCLEOTIDE SEQUENCE [LARGE SCALE GENOMIC DNA]</scope>
    <source>
        <strain evidence="8">IBT 29486</strain>
    </source>
</reference>
<keyword evidence="8" id="KW-1185">Reference proteome</keyword>
<dbReference type="Gene3D" id="3.30.300.30">
    <property type="match status" value="5"/>
</dbReference>
<dbReference type="SUPFAM" id="SSF56801">
    <property type="entry name" value="Acetyl-CoA synthetase-like"/>
    <property type="match status" value="5"/>
</dbReference>
<comment type="similarity">
    <text evidence="5">Belongs to the NRP synthetase family.</text>
</comment>
<dbReference type="FunFam" id="3.30.559.30:FF:000002">
    <property type="entry name" value="Nonribosomal peptide synthase Pes1"/>
    <property type="match status" value="1"/>
</dbReference>
<dbReference type="Pfam" id="PF00668">
    <property type="entry name" value="Condensation"/>
    <property type="match status" value="6"/>
</dbReference>
<evidence type="ECO:0000313" key="8">
    <source>
        <dbReference type="Proteomes" id="UP000191518"/>
    </source>
</evidence>
<dbReference type="InterPro" id="IPR000873">
    <property type="entry name" value="AMP-dep_synth/lig_dom"/>
</dbReference>
<evidence type="ECO:0000256" key="4">
    <source>
        <dbReference type="ARBA" id="ARBA00022737"/>
    </source>
</evidence>
<dbReference type="InterPro" id="IPR006162">
    <property type="entry name" value="Ppantetheine_attach_site"/>
</dbReference>
<dbReference type="PANTHER" id="PTHR45527">
    <property type="entry name" value="NONRIBOSOMAL PEPTIDE SYNTHETASE"/>
    <property type="match status" value="1"/>
</dbReference>
<evidence type="ECO:0000313" key="7">
    <source>
        <dbReference type="EMBL" id="OQE11728.1"/>
    </source>
</evidence>
<dbReference type="GO" id="GO:0016874">
    <property type="term" value="F:ligase activity"/>
    <property type="evidence" value="ECO:0007669"/>
    <property type="project" value="UniProtKB-KW"/>
</dbReference>
<feature type="domain" description="Carrier" evidence="6">
    <location>
        <begin position="6097"/>
        <end position="6173"/>
    </location>
</feature>
<dbReference type="SUPFAM" id="SSF52777">
    <property type="entry name" value="CoA-dependent acyltransferases"/>
    <property type="match status" value="13"/>
</dbReference>
<keyword evidence="2" id="KW-0597">Phosphoprotein</keyword>
<dbReference type="PROSITE" id="PS50075">
    <property type="entry name" value="CARRIER"/>
    <property type="match status" value="6"/>
</dbReference>
<dbReference type="InterPro" id="IPR020806">
    <property type="entry name" value="PKS_PP-bd"/>
</dbReference>
<dbReference type="PANTHER" id="PTHR45527:SF16">
    <property type="entry name" value="NONRIBOSOMAL PEPTIDE SYNTHASE ATNA-RELATED"/>
    <property type="match status" value="1"/>
</dbReference>
<name>A0A1V6SCU2_9EURO</name>
<dbReference type="FunFam" id="3.30.559.30:FF:000005">
    <property type="entry name" value="Nonribosomal peptide synthase Pes1"/>
    <property type="match status" value="2"/>
</dbReference>
<accession>A0A1V6SCU2</accession>
<dbReference type="Pfam" id="PF00501">
    <property type="entry name" value="AMP-binding"/>
    <property type="match status" value="5"/>
</dbReference>
<evidence type="ECO:0000259" key="6">
    <source>
        <dbReference type="PROSITE" id="PS50075"/>
    </source>
</evidence>
<dbReference type="PROSITE" id="PS00455">
    <property type="entry name" value="AMP_BINDING"/>
    <property type="match status" value="5"/>
</dbReference>
<feature type="domain" description="Carrier" evidence="6">
    <location>
        <begin position="2949"/>
        <end position="3022"/>
    </location>
</feature>
<dbReference type="FunFam" id="3.30.559.10:FF:000016">
    <property type="entry name" value="Nonribosomal peptide synthase Pes1"/>
    <property type="match status" value="1"/>
</dbReference>
<keyword evidence="4" id="KW-0677">Repeat</keyword>
<dbReference type="InterPro" id="IPR045851">
    <property type="entry name" value="AMP-bd_C_sf"/>
</dbReference>
<comment type="caution">
    <text evidence="7">The sequence shown here is derived from an EMBL/GenBank/DDBJ whole genome shotgun (WGS) entry which is preliminary data.</text>
</comment>
<dbReference type="FunFam" id="3.40.50.12780:FF:000014">
    <property type="entry name" value="Nonribosomal peptide synthetase 1"/>
    <property type="match status" value="4"/>
</dbReference>
<dbReference type="SUPFAM" id="SSF47336">
    <property type="entry name" value="ACP-like"/>
    <property type="match status" value="6"/>
</dbReference>
<dbReference type="STRING" id="29845.A0A1V6SCU2"/>
<dbReference type="EMBL" id="MDYP01000002">
    <property type="protein sequence ID" value="OQE11728.1"/>
    <property type="molecule type" value="Genomic_DNA"/>
</dbReference>
<dbReference type="CDD" id="cd19542">
    <property type="entry name" value="CT_NRPS-like"/>
    <property type="match status" value="4"/>
</dbReference>
<dbReference type="Gene3D" id="3.40.50.12780">
    <property type="entry name" value="N-terminal domain of ligase-like"/>
    <property type="match status" value="4"/>
</dbReference>
<dbReference type="FunFam" id="1.10.1200.10:FF:000005">
    <property type="entry name" value="Nonribosomal peptide synthetase 1"/>
    <property type="match status" value="1"/>
</dbReference>
<dbReference type="Proteomes" id="UP000191518">
    <property type="component" value="Unassembled WGS sequence"/>
</dbReference>
<dbReference type="CDD" id="cd19545">
    <property type="entry name" value="FUM14_C_NRPS-like"/>
    <property type="match status" value="1"/>
</dbReference>
<dbReference type="InterPro" id="IPR042099">
    <property type="entry name" value="ANL_N_sf"/>
</dbReference>
<dbReference type="FunFam" id="3.30.559.30:FF:000003">
    <property type="entry name" value="Nonribosomal peptide synthase SidD"/>
    <property type="match status" value="1"/>
</dbReference>
<feature type="domain" description="Carrier" evidence="6">
    <location>
        <begin position="5539"/>
        <end position="5615"/>
    </location>
</feature>
<dbReference type="InterPro" id="IPR010071">
    <property type="entry name" value="AA_adenyl_dom"/>
</dbReference>
<keyword evidence="3" id="KW-0436">Ligase</keyword>
<dbReference type="Gene3D" id="2.30.38.10">
    <property type="entry name" value="Luciferase, Domain 3"/>
    <property type="match status" value="1"/>
</dbReference>
<dbReference type="GO" id="GO:0044550">
    <property type="term" value="P:secondary metabolite biosynthetic process"/>
    <property type="evidence" value="ECO:0007669"/>
    <property type="project" value="TreeGrafter"/>
</dbReference>
<sequence>MSNENALLGIVCKFPALRSEENEVESKIEQAQVSIELPTTEFQSWLRDFSREQNIPVSSIFIALWGLILNTFTGNGEICMASVLGNAQLELVTTVVDEQATIIDLLQSVADGARHTGDYTSELPCNTAVYFDRKIEEIDRDLKQFEVSLVVVDADAQTEIDITLMYQTNHLAPSQAKYVAQTVSQLLKELELDAKRQISQINLLHPETERQLQTWGSHPPAVVEFCVGQLFEETVRQRPQNEAVCTADEVLTYQELDHLSGRLALHLQDLGVGPEAVVILCFPKSAWAVVAMMAVIRAGGAILFLDPSHPTARHREIADQVTTQWLLTAPEHAAQMEWLDGAVLSIDRAFVDSLGPTPEGMVLESTAISSNTLYIIFTSGSTGKPKGCVIEHRQFLTGSRAQQKASGMDSNDRVLQLASFTFDVSILEILTSLISGACVCIPDDRQRSQGPASCIQQFGITWAFLTPSLVKSMRPEQVPTLKFLVLGGEAVLEENIQVWAPHVRLANGYGPTECSIAATANVVLSIHTNPMNIGYPLGGCCWIVKPDDHDSLVPIGAPGELLIQGPIVARGYFNEPEKTQAVFLDSAKWVHADPTSSSRIYKTGDLARFNADGTIHFIGRKDNQVKLRGLRIELGEIEHRIAAHPLVRQVSVVLAKDGPCQAKLTAVVSLNELQQPSSNLELLTGEQYTAATDQLGAVAMSVSEQLPSYMLPTVWAPVWSIPLTVSGKQNGVAVRQWVQQMSIETYNGLIGKGGDLERVSPSNELEREVEALCCEILGFLQPEEVWLNKSFIQNGGDSIKATQLLDRLRRQGVAVSFEDVMQSVSLIELVQRIETQAPVNPPAHQAVREYSPSLDEKRLARVGLDINSVEDVYPLSPVQRGILLSQQQEPASYQLRITCEVLPSPGGKINQLRLLDAWQQVTARHPALRTIMVETETEDGLFDQLVLQNSNARILEWKQESENAFWKAQAEFSRTDTALQPPVVFIVSVTDDGKNFVTIDISHALVDGVSILILLRDVCLAYDGKLPTGRTIKYSSYIDYIQRLSVESSLQYWTKHLEDAIPCHIPTLNDDILIEGQPGELKMDIEGIDALYELCAAMNFTPATVFQAAWALVLQAYTGQDDVSFGYLTAGREMPVAEISEAVGVFINMMVYHMQLSPQTTIASLAKETQKSFLGGLPHQHCSVAEIQHALGRSKPLFNTIMSLQSALGEDILSGEPDGKLGFRVVAEFDPTEYDVSVNIFVSKERVSLTLRYYRAALSDAMAENVLATFCRAIYTVVHRHTSILSDLDMMSDRDHAQIARWNNHQWVDVDACVHDLISDQALARPQAIAIDAWDGSFTYQELDSITSALAKLLVQKGVEPETFVPIGFSKSRWTVVAQLATLKAGGACVAFDPEHPRSRREGIVQQCDATIAIVAEGNESLFEELVPLVIVLGANTISNLLQNQQASTLAPIVHAVSSSNPAFVVFTSGSTGKPKGIVLEHHAICSSAKAHGPAMNYGPDARVLQFASYTFDVSIGETFTCLMSGGTLCIPSEDERMNDLAGVINRMNAKVVYLTPSVVSLLHPSQVPGVHTLALGGEAVRENNITTWAERTNLVNIYGPAECSVWSTGLQGVPKSASPRNIGYGLGARMWITSVEDPGMLCSVGAVGELLIEGPIVARGYLKDDAKTRAVFISPPAWWSKYQAQEYGHDIKIYRTGDLARYNSDGSIHFIGRRDHQVKLHGQRVEMGEIDRTLLMHEKVQNALAIVPTKGRLAGKLVAVLSWNDEVHTLSKAGIELRGVSNVDTSPVRDWLATRLPAYMIPATWLIVQSIPVTKNGKSDRPSVVAWVEDLQQLDDIMAPSDSANDPESSPRNQMETDIREVISSVLNLPLSDVSMNRSFMALGGDSITAMQTSSRCRGRGIQCAVKSILKSKSLRQIAAESTILTNTGESTRTDSPAFRLLPSIHSSDLDEWVRRLGYTGLSDIEDAYPCCPMQEGILISQAQTPETYKFSAVCAIRAVDTRKPLEMNRLHMAWQRVVASHPVLRTFFVEGLSGDALYSQIVLREHTPRVETAKTLESLLRYDQENPVDYNESVPPHRMTVFEDEDALYFNLEISHTLIDGASMPLLLGDIRAAYDNEIPSGPLFSDYIAFWQRQSREATTTFWTKYLESMQPAVFPSLLDNIVPEKALRVVKMPVTNSMLSELHAFCRDNELTIANVFQAAWALVLRAYTRNVDVVFGYLSSGRDADGLDLDHAVGPFINMLPCRIQVDDSSRLVDIVRKINSDFLDSLPHQHTSLAEVQHHLRLSGERLFNTTLSLQRSMVESDERSSSIAVEYIGGSDPTEYDLGVSITVGDTVIDVDINYWTTFMSDEKASMLASTFSTILTNMLASPTKEIRALDFISEQQHEYLMALNGNGKIPATTAGCIHDEVHRQALAHPSAPAIESWDASFTYSQLDQWSNKLATKLVSIGVGAEHVVALCFDKSAWTVVAMLAVLKAGGAYTSMGPSHPRSHLARVILATKSLVILAGSKEYGSLVGDLVDHVIVVESSLFPSLPDHDLGILPTASPNSAAMINFTSGSSGKPKGIVVRHSGLRSMIAHNADMGIDRSTRVLQFSAYTFDTSNAEIFFTLCVGACICVPSEDERLTDLAGAMTRLRVDYAFLTPSLVISLLPEMLPTLKTLVLIGEAVPTDLPPKWQNHVRLLNSYGPAECSVMSSFEVLEDGVPSTSIGRGHGCLFWVTDPEDSQRLMPVGCSGELLIEGPIVTRGYLDPKLTAKSFIPPPVWRGETRSGSRLYRTGDLVRILPDGNMLFLGRADGQIKLNGQRIATWAIEEDITRHSLIHQTALVVPTEGPCKKKLVAIVVFENEVSTQDVAIDGVVPFSQDADKGKAIDQVTAIRGHLAENFPSYMMPSVWLLCSRLPLTASRKLDRLTVKSWVESMDQQTYFDALAEREQQIDPTESDIPTSNAAERLQRIIGRVLNLPLSQVSLQRSFFNLGGDSITAMQLVVTCRNEGIKLLFKDVMRSASISALADGVQMVDHINVHQHRDQLDTPFDLTPIQQLYFQSISQGSHDASANQFNQSFLFRLTSDVPVEQLRAAVDKVVQRHSMLRARFRQSHNGQWKQILIGHSAMAYRFRHHAVGNEQEALDVAQQAQEELDIQNGPVFGVELFSITDQSPMLFLVAHHLVIDLVSWRIIFQELQDSIDGQVSQAPTPPFSFQQWQQLQTEYAAEHLPPSQALPYTIPPADYVYWGMEDVPNFAGDTIQISAVLEPRESEALLTGCHQAMRTEPLDILVAALFASFAETFQRTPPAIFNEGHGRQPWTSDIDLSDSVGWFTTVFPFFLSGLEPNTPSKEIARGVKDQRRTLPANGWSYFTSRYLNESSVKAFADHMPVEILFNYLGLYQGLERAEGIFQLVPFNKGDVGSAVRRYALFEINVYVINGSTHISFTFNRHMKHVDRIEKWLENFTTSLKDMSQSLAVADFTLTRSDYPLLNISYPDLDRLQNSRIPQLGLTLDDIEDLYPCSPLQTGILLSQIRLEDAYLYHAIMRMDSCAGVSLNAKQLAAAWQQVVDRHTILRTVFLKGITQQPFDQMVLRSHRAVSPILTAESNSQALDLLKRYEPLVPSIIEPPHRLVVVQCAEGPVFFRLDMSHALLDGTAMSVLINDLASAYGNQISASPAIPYSDYIAYIQSQPAADGLEFWSDHLADVKPCHFPSLLLSSEPEPEMKTIDVTVPDHWEVRSFCQENNITLANVIRLAWSLVLAAYTGEEHVCFGYLTAGREVPLPGVENAVGPFINMLVCATNLGQISQKPVVTELQDLHDEYLKMLPYQHVGLAEIQHALGVTGQSLFNTVVSFQRRDVGMLVLDDLQLTYLDGCDPTEYDISVNVADTDHGFTVDLGYLTSRLSPEYAVHVAGALSAALTSIVSRTSSTVGSVDIFDSAAQKQILDWNSSMPPVVNETLQSLFQRHVSACPDAPAIASWDGHMTYAQLDEKSSQLAHLLVNMGIGSDNLVPICFEKSAWAIVSMLAVLKAGAGFVPLDPSSPCNRLELIIQQTASSLVLASEEKMALVVDLVPKVLVVSASASIWDEDAHVLNGSVSPLSVAYVLFTSGSTGTPKGVVMEHAGVSTSVIHHGKEIGCSAATRMFQFAAFTFDACILEIFTTLAYGGCICLPSDAERMSDISGSMTRLDANTSFLTPSVVRLLRPEQVPTLKTLILGGEALHEDNIQTWSESLRLMNGYGPTETCVFCVMKTFAGKNDRCDVLGRAVSSVAWITRPNNHEQLAPVGAIGELLVQGSTLARGYLHDQTKTDQVFVSNPAFYSTPENSIERFYKTGDLVRYNIDGTITYLGRRDTQIKLRGQRIELSEIEHQINRHLPSNTQIAVEVVLPHGDQEQALLAVFVFKPVRLAGSELLGEVTADTRALALDLKAHLARVLPPYMQPSLYVPTNWTPTTSAQKLDRKSLRDAVTKLSDGQLKGYSLREDGRRVPHTVSEKKVQELWHRILKISLDEIRSEDNFFQMGGDSIAAMKMAATTGEDFPITVMDIFQYPVLSELAAVMANKGFANDNDPISLEPFGLLDNIPEISSLVDTISHEYSIPSESIEDVYPSSPLQEGMMALSMLNPKSYILRRVLRLGPALDIARFQSAWELAAQKNPIMRTRFVPTPNAGLVQVVVKDTIDWRRAADLEQYLERDMAEAMVYGAPPVRYGLTEDGYFIWTAHHAVYDGWSLPLILNQVQSAYEYDHCPESTSFNTFIKYLQTTDAQLTRSFWEERLSGPRASTFPELPSPSYRASVRGRVQHEIHVRHLADSTILRTTILRAAWGLLLSRYADSENIVFGMTLSGRNGPVSGIDAMIGPTITTVPVRMNIAPALTINEFLAQVQQQSTEMIPHEHFGLQNIAGISSDCARGIEFQNLFVIQPVSDATATGDLLPGVEEIELPLEDFDSYPLIVECFVADDKITIEIRHDDDVLSAWQVQTMMYHFEHLLEQLTETKNQEAQVASVDLFGPHDLQQIIQWNEQYPEVVESTVPVIFAGQVSGQPDALAVDAWDGRLTYSELDSVSTTLARHLVSLGVVPEALVPMCFDKSRWAVVAQLAVMKAGGACVNLDPAHPQSRLETIVKDAQATVLLTNPRHADVLGTSTGLQTVLVTEDFISTLKDLTQQLPTISPRNAAYVLFTSGSTGKPKGIVIEHRSLCSSSKAHGTRWGIGPGTRLLQFAAYTFDVSCADIFTTLQRGGCICVPSEEQRLNDLSGAINTFQCNWAFLTPTIAALLPADNLPSLRTLVLGGEASTRDTIAKWHNVLDLIVCYGPAECSVYCSGAPPAIATSDPANLGASIGSIYWIAHPQDSNRLTPLGCVGELLLQGPTVARGYLHDAEKTAQAFVSNPVWAPVPGSRFYRTGDLVRYNEDGTIRFVGRKDNQVKVRGQRVELGEIEHAIRLAMPTLAHATVDAMQDPNHPRQIVVAFLHYSNRSGPAKLVDMSVKLQEELVTLQQTLGQHLPSYMIPSMFIPLSRVPLTMNGKADRRQLRELATSLSQEDSLAFSLANSVKQEPTTPMEVQLRELWAKVLQAEKHTLGKNDHFLRCGGDSIIAMKLASHARSAGFNLTVQDIFQTPVLEEMAALISQKSLQILAPQSDVPYTPFSLIGDISLSDLLPSTALSTSTHLENIADVLPASDFQASAISHSMMKSHGLVNYLFLDGEGQVPWDLAFIQEAWTVFLQAHQILRTVFAAHGDCFYQVVLKDVSQPIGWYKVEEEIEPFSHLLCKEDVNKDLPLGSLLTQLAVVSNQKQHRLILRVSHAQYDGVCLPRVWQSFQEVLSGRTPAPEVPFSHFIANIHPPGPDSQTYWRDFLSNSSMTTIIAQSKPQYQNVYDLHLTRTISVTSQSSSGITFATILKTAWALVLSSLSDSADVVFGHVVSGRNIPQLNIEQVIGPCLNILPTRVKIDPTGSINDLLDSVQAQHTAHMAHESLGTRNIVRSCSPWQPSTRMSSIVQHQNIDQDATVTLDNQKYLVGDFCPAADEADIAIKTTPLDNNQMEVLLITSSRSVGESMAATLLDRLCITIQAICDSTDPQVAVSQLIHSEAVLPLPSPGVLHEDSAVGRIDDIPSLDADKLSAIYASWREVLAQPELPLDLESDFFAVGGDLVSIALLTAFWQRQGYQVAVEDLWDHSQVRGMLDILTRASV</sequence>
<organism evidence="7 8">
    <name type="scientific">Penicillium vulpinum</name>
    <dbReference type="NCBI Taxonomy" id="29845"/>
    <lineage>
        <taxon>Eukaryota</taxon>
        <taxon>Fungi</taxon>
        <taxon>Dikarya</taxon>
        <taxon>Ascomycota</taxon>
        <taxon>Pezizomycotina</taxon>
        <taxon>Eurotiomycetes</taxon>
        <taxon>Eurotiomycetidae</taxon>
        <taxon>Eurotiales</taxon>
        <taxon>Aspergillaceae</taxon>
        <taxon>Penicillium</taxon>
    </lineage>
</organism>
<feature type="domain" description="Carrier" evidence="6">
    <location>
        <begin position="763"/>
        <end position="837"/>
    </location>
</feature>
<dbReference type="FunFam" id="3.40.50.980:FF:000001">
    <property type="entry name" value="Non-ribosomal peptide synthetase"/>
    <property type="match status" value="2"/>
</dbReference>
<feature type="domain" description="Carrier" evidence="6">
    <location>
        <begin position="4474"/>
        <end position="4549"/>
    </location>
</feature>
<dbReference type="Gene3D" id="3.30.559.10">
    <property type="entry name" value="Chloramphenicol acetyltransferase-like domain"/>
    <property type="match status" value="6"/>
</dbReference>
<dbReference type="NCBIfam" id="NF003417">
    <property type="entry name" value="PRK04813.1"/>
    <property type="match status" value="5"/>
</dbReference>
<dbReference type="PROSITE" id="PS00012">
    <property type="entry name" value="PHOSPHOPANTETHEINE"/>
    <property type="match status" value="1"/>
</dbReference>
<dbReference type="NCBIfam" id="TIGR01733">
    <property type="entry name" value="AA-adenyl-dom"/>
    <property type="match status" value="5"/>
</dbReference>
<dbReference type="CDD" id="cd19534">
    <property type="entry name" value="E_NRPS"/>
    <property type="match status" value="1"/>
</dbReference>
<dbReference type="Gene3D" id="3.40.50.980">
    <property type="match status" value="2"/>
</dbReference>
<protein>
    <recommendedName>
        <fullName evidence="6">Carrier domain-containing protein</fullName>
    </recommendedName>
</protein>
<dbReference type="FunFam" id="3.30.300.30:FF:000015">
    <property type="entry name" value="Nonribosomal peptide synthase SidD"/>
    <property type="match status" value="5"/>
</dbReference>
<dbReference type="GO" id="GO:0043041">
    <property type="term" value="P:amino acid activation for nonribosomal peptide biosynthetic process"/>
    <property type="evidence" value="ECO:0007669"/>
    <property type="project" value="TreeGrafter"/>
</dbReference>
<evidence type="ECO:0000256" key="3">
    <source>
        <dbReference type="ARBA" id="ARBA00022598"/>
    </source>
</evidence>
<proteinExistence type="inferred from homology"/>
<dbReference type="SMART" id="SM00823">
    <property type="entry name" value="PKS_PP"/>
    <property type="match status" value="5"/>
</dbReference>
<dbReference type="InterPro" id="IPR020845">
    <property type="entry name" value="AMP-binding_CS"/>
</dbReference>
<evidence type="ECO:0000256" key="1">
    <source>
        <dbReference type="ARBA" id="ARBA00022450"/>
    </source>
</evidence>
<dbReference type="InterPro" id="IPR036736">
    <property type="entry name" value="ACP-like_sf"/>
</dbReference>
<dbReference type="Gene3D" id="1.10.1200.10">
    <property type="entry name" value="ACP-like"/>
    <property type="match status" value="6"/>
</dbReference>
<dbReference type="Pfam" id="PF00550">
    <property type="entry name" value="PP-binding"/>
    <property type="match status" value="6"/>
</dbReference>
<dbReference type="OrthoDB" id="416786at2759"/>
<dbReference type="InterPro" id="IPR001242">
    <property type="entry name" value="Condensation_dom"/>
</dbReference>
<evidence type="ECO:0000256" key="2">
    <source>
        <dbReference type="ARBA" id="ARBA00022553"/>
    </source>
</evidence>